<keyword evidence="2" id="KW-1185">Reference proteome</keyword>
<evidence type="ECO:0008006" key="3">
    <source>
        <dbReference type="Google" id="ProtNLM"/>
    </source>
</evidence>
<dbReference type="KEGG" id="saqi:AXG55_01490"/>
<dbReference type="RefSeq" id="WP_148696380.1">
    <property type="nucleotide sequence ID" value="NZ_CP017834.1"/>
</dbReference>
<dbReference type="EMBL" id="CP017834">
    <property type="protein sequence ID" value="APJ02672.1"/>
    <property type="molecule type" value="Genomic_DNA"/>
</dbReference>
<dbReference type="PROSITE" id="PS51257">
    <property type="entry name" value="PROKAR_LIPOPROTEIN"/>
    <property type="match status" value="1"/>
</dbReference>
<dbReference type="STRING" id="1915309.AXG55_01490"/>
<gene>
    <name evidence="1" type="ORF">AXG55_01490</name>
</gene>
<protein>
    <recommendedName>
        <fullName evidence="3">Lipoprotein</fullName>
    </recommendedName>
</protein>
<accession>A0A1L4CXJ1</accession>
<evidence type="ECO:0000313" key="1">
    <source>
        <dbReference type="EMBL" id="APJ02672.1"/>
    </source>
</evidence>
<evidence type="ECO:0000313" key="2">
    <source>
        <dbReference type="Proteomes" id="UP000184731"/>
    </source>
</evidence>
<organism evidence="1 2">
    <name type="scientific">Silvanigrella aquatica</name>
    <dbReference type="NCBI Taxonomy" id="1915309"/>
    <lineage>
        <taxon>Bacteria</taxon>
        <taxon>Pseudomonadati</taxon>
        <taxon>Bdellovibrionota</taxon>
        <taxon>Oligoflexia</taxon>
        <taxon>Silvanigrellales</taxon>
        <taxon>Silvanigrellaceae</taxon>
        <taxon>Silvanigrella</taxon>
    </lineage>
</organism>
<reference evidence="1 2" key="1">
    <citation type="submission" date="2016-10" db="EMBL/GenBank/DDBJ databases">
        <title>Silvanigrella aquatica sp. nov., isolated from a freshwater lake located in the Black Forest, Germany, description of Silvanigrellaceae fam. nov., Silvanigrellales ord. nov., reclassification of the order Bdellovibrionales in the class Oligoflexia, reclassification of the families Bacteriovoracaceae and Halobacteriovoraceae in the new order Bacteriovoracales ord. nov., and reclassification of the family Pseudobacteriovoracaceae in the order Oligoflexiales.</title>
        <authorList>
            <person name="Hahn M.W."/>
            <person name="Schmidt J."/>
            <person name="Koll U."/>
            <person name="Rohde M."/>
            <person name="Verbag S."/>
            <person name="Pitt A."/>
            <person name="Nakai R."/>
            <person name="Naganuma T."/>
            <person name="Lang E."/>
        </authorList>
    </citation>
    <scope>NUCLEOTIDE SEQUENCE [LARGE SCALE GENOMIC DNA]</scope>
    <source>
        <strain evidence="1 2">MWH-Nonnen-W8red</strain>
    </source>
</reference>
<name>A0A1L4CXJ1_9BACT</name>
<dbReference type="Proteomes" id="UP000184731">
    <property type="component" value="Chromosome"/>
</dbReference>
<sequence length="202" mass="22840">MKNTLCYRFTTIILPFILLTQSCIVTSHRERVLEQSQKETPAWVKENEQDNMDKNSVSLIYKKSGIYNLNLGLKQAQTAAVIQTSYLIMSKIQKTLLKNLPTPSNNANKERDSLLNELSQVVSQSRLAIGKQPALPKDIYWEYLEKDTDNGSERFYTIWVLLSVPKVDYESALTTTALSLSKSENSDIAGLGQSILQQITPH</sequence>
<proteinExistence type="predicted"/>
<dbReference type="AlphaFoldDB" id="A0A1L4CXJ1"/>
<dbReference type="OrthoDB" id="5293969at2"/>